<evidence type="ECO:0000259" key="1">
    <source>
        <dbReference type="PROSITE" id="PS51186"/>
    </source>
</evidence>
<evidence type="ECO:0000313" key="3">
    <source>
        <dbReference type="Proteomes" id="UP001240171"/>
    </source>
</evidence>
<proteinExistence type="predicted"/>
<comment type="caution">
    <text evidence="2">The sequence shown here is derived from an EMBL/GenBank/DDBJ whole genome shotgun (WGS) entry which is preliminary data.</text>
</comment>
<dbReference type="InterPro" id="IPR016181">
    <property type="entry name" value="Acyl_CoA_acyltransferase"/>
</dbReference>
<dbReference type="RefSeq" id="WP_305022863.1">
    <property type="nucleotide sequence ID" value="NZ_JAUQTB010000002.1"/>
</dbReference>
<accession>A0ABT9C8S8</accession>
<dbReference type="Pfam" id="PF00583">
    <property type="entry name" value="Acetyltransf_1"/>
    <property type="match status" value="1"/>
</dbReference>
<dbReference type="EMBL" id="JAUQTB010000002">
    <property type="protein sequence ID" value="MDO7905659.1"/>
    <property type="molecule type" value="Genomic_DNA"/>
</dbReference>
<dbReference type="Gene3D" id="3.40.630.30">
    <property type="match status" value="1"/>
</dbReference>
<dbReference type="CDD" id="cd04301">
    <property type="entry name" value="NAT_SF"/>
    <property type="match status" value="1"/>
</dbReference>
<reference evidence="2 3" key="1">
    <citation type="submission" date="2023-07" db="EMBL/GenBank/DDBJ databases">
        <title>Paenibacillus sp. JX-17 nov. isolated from soil.</title>
        <authorList>
            <person name="Wan Y."/>
            <person name="Liu B."/>
        </authorList>
    </citation>
    <scope>NUCLEOTIDE SEQUENCE [LARGE SCALE GENOMIC DNA]</scope>
    <source>
        <strain evidence="2 3">JX-17</strain>
    </source>
</reference>
<dbReference type="SUPFAM" id="SSF55729">
    <property type="entry name" value="Acyl-CoA N-acyltransferases (Nat)"/>
    <property type="match status" value="1"/>
</dbReference>
<organism evidence="2 3">
    <name type="scientific">Paenibacillus lacisoli</name>
    <dbReference type="NCBI Taxonomy" id="3064525"/>
    <lineage>
        <taxon>Bacteria</taxon>
        <taxon>Bacillati</taxon>
        <taxon>Bacillota</taxon>
        <taxon>Bacilli</taxon>
        <taxon>Bacillales</taxon>
        <taxon>Paenibacillaceae</taxon>
        <taxon>Paenibacillus</taxon>
    </lineage>
</organism>
<dbReference type="InterPro" id="IPR000182">
    <property type="entry name" value="GNAT_dom"/>
</dbReference>
<dbReference type="PROSITE" id="PS51186">
    <property type="entry name" value="GNAT"/>
    <property type="match status" value="1"/>
</dbReference>
<keyword evidence="3" id="KW-1185">Reference proteome</keyword>
<sequence>MEQAESGVMLTLDRLDSDLWPAARRIYEQSFDSGRKGEAVLQRMFTRGLSQLHLYDSSDGGSLTVPDAMAITGMSNKGKALVIDYLAVKPEQRGQGIGQVFVKKLIQWARENEHIEAIVIEVEYGEDTGYLKRRGFWERCGFQPTSYIHEYIWVPEPYQAMVLPLQGDRAEYHDGKELFRYITSFHGACFTK</sequence>
<gene>
    <name evidence="2" type="ORF">Q5741_04440</name>
</gene>
<protein>
    <submittedName>
        <fullName evidence="2">GNAT family N-acetyltransferase</fullName>
    </submittedName>
</protein>
<feature type="domain" description="N-acetyltransferase" evidence="1">
    <location>
        <begin position="10"/>
        <end position="166"/>
    </location>
</feature>
<dbReference type="Proteomes" id="UP001240171">
    <property type="component" value="Unassembled WGS sequence"/>
</dbReference>
<name>A0ABT9C8S8_9BACL</name>
<evidence type="ECO:0000313" key="2">
    <source>
        <dbReference type="EMBL" id="MDO7905659.1"/>
    </source>
</evidence>